<keyword evidence="3 5" id="KW-1133">Transmembrane helix</keyword>
<feature type="transmembrane region" description="Helical" evidence="5">
    <location>
        <begin position="239"/>
        <end position="258"/>
    </location>
</feature>
<dbReference type="STRING" id="1781255.BH720_17240"/>
<dbReference type="HAMAP" id="MF_01600">
    <property type="entry name" value="UPF0182"/>
    <property type="match status" value="1"/>
</dbReference>
<comment type="subcellular location">
    <subcellularLocation>
        <location evidence="5">Cell membrane</location>
        <topology evidence="5">Multi-pass membrane protein</topology>
    </subcellularLocation>
</comment>
<dbReference type="NCBIfam" id="NF002707">
    <property type="entry name" value="PRK02509.1"/>
    <property type="match status" value="1"/>
</dbReference>
<dbReference type="Pfam" id="PF03699">
    <property type="entry name" value="UPF0182"/>
    <property type="match status" value="1"/>
</dbReference>
<dbReference type="EMBL" id="MJGC01000077">
    <property type="protein sequence ID" value="OEJ73849.1"/>
    <property type="molecule type" value="Genomic_DNA"/>
</dbReference>
<dbReference type="PANTHER" id="PTHR39344">
    <property type="entry name" value="UPF0182 PROTEIN SLL1060"/>
    <property type="match status" value="1"/>
</dbReference>
<feature type="transmembrane region" description="Helical" evidence="5">
    <location>
        <begin position="361"/>
        <end position="389"/>
    </location>
</feature>
<accession>A0A1E5QGR8</accession>
<gene>
    <name evidence="6" type="ORF">BH720_17240</name>
</gene>
<organism evidence="6">
    <name type="scientific">Desertifilum tharense IPPAS B-1220</name>
    <dbReference type="NCBI Taxonomy" id="1781255"/>
    <lineage>
        <taxon>Bacteria</taxon>
        <taxon>Bacillati</taxon>
        <taxon>Cyanobacteriota</taxon>
        <taxon>Cyanophyceae</taxon>
        <taxon>Desertifilales</taxon>
        <taxon>Desertifilaceae</taxon>
        <taxon>Desertifilum</taxon>
    </lineage>
</organism>
<comment type="caution">
    <text evidence="6">The sequence shown here is derived from an EMBL/GenBank/DDBJ whole genome shotgun (WGS) entry which is preliminary data.</text>
</comment>
<comment type="similarity">
    <text evidence="5">Belongs to the UPF0182 family.</text>
</comment>
<feature type="transmembrane region" description="Helical" evidence="5">
    <location>
        <begin position="319"/>
        <end position="340"/>
    </location>
</feature>
<feature type="transmembrane region" description="Helical" evidence="5">
    <location>
        <begin position="279"/>
        <end position="299"/>
    </location>
</feature>
<feature type="transmembrane region" description="Helical" evidence="5">
    <location>
        <begin position="161"/>
        <end position="178"/>
    </location>
</feature>
<protein>
    <recommendedName>
        <fullName evidence="5">UPF0182 protein BH720_17240</fullName>
    </recommendedName>
</protein>
<evidence type="ECO:0000256" key="5">
    <source>
        <dbReference type="HAMAP-Rule" id="MF_01600"/>
    </source>
</evidence>
<feature type="transmembrane region" description="Helical" evidence="5">
    <location>
        <begin position="98"/>
        <end position="120"/>
    </location>
</feature>
<feature type="transmembrane region" description="Helical" evidence="5">
    <location>
        <begin position="185"/>
        <end position="203"/>
    </location>
</feature>
<dbReference type="OrthoDB" id="9763654at2"/>
<sequence length="996" mass="113382">MRVWFKRYGWKLFVLLFGAWAIFDVGSYLLAESLWFNELGYLQAFGVRVVTQGAIWAIALCASGGFLLANLVLANLLQYRKSPIADLIEKTDDLPGMGLRLLVLATGGVSLAVTLIVFHYGKIAIALWNPAQLLEVVPDSLPSRIRPESIVQYFSQFPENLALFSLFVVLTIALTSACEFTLKAIAIALSIGFGFTLSAYWHLVLQYFHPTAFGNTDPVFGREVSFYVFTLPVLHLLEFWLGGLTLFTLFAILTQYLLSGDSLRHGRFPGFSLAQTRHLYALSACVMVTITFTLWLSRYELLYSARGVVYGASYTDVNVQLPTTTVLSVIAGAISVFLFWEALSGSVSQFRDVRKRPFPQNLLPPIAIFNLFQGLILFVAIAFLANYVLPITVQRLIVQPNELARETPFLERSIQFTRAAFDLNNIDVETFVPDNTLTFADLQENDLTIRNIRLWDTRPLLQTNRQLQQIRLYYRFEDADIDRYTFLADPPNESEQQQVILAARELDFAEVPERAQTWINEHLVYTHGYGFTMSPVNTVGPAGLPEYYVRDIGVDTPENGQGGLTVSSEQVRASIPIGQPRIYYGELTNTNVMAPTRVPELDYPSGDENVYNTYDGTGGVPMGNFWRRALFAKYLKNWQILFTRNFTPQTRVLFRRNIQQRVRTLAPFLNFDRDPYLAIADADLTDNPEQEDNENHVYWIIDAYTTSDRYPYSDPGEQSFNYIRNSVKVVVDAYNGNVRFFVAEPRDPIIRTLAAIFPAMFDPLNEMPAELRSHIRYPIDFFTIQSNQLLIYHMTDPQVFYNREDQWRVPVEIYGGQPQQVESYYLIMRLPNEDAEEFIILHPFTPASRNNLIAWLAGRSDGEQYGRLLLYQFPKQQLVYGPEQIEARINQDPEISQQISLWNRQGSRAIQGNLLVIPIENSLLYVEPLYLEAEQNSLPTLVRVIVAYENRIVMAETLEQALDAIFQPTETTPAPTIIRPLEEETITPLPANGGGE</sequence>
<evidence type="ECO:0000256" key="3">
    <source>
        <dbReference type="ARBA" id="ARBA00022989"/>
    </source>
</evidence>
<proteinExistence type="inferred from homology"/>
<keyword evidence="4 5" id="KW-0472">Membrane</keyword>
<keyword evidence="1 5" id="KW-1003">Cell membrane</keyword>
<dbReference type="InterPro" id="IPR005372">
    <property type="entry name" value="UPF0182"/>
</dbReference>
<evidence type="ECO:0000313" key="6">
    <source>
        <dbReference type="EMBL" id="OEJ73849.1"/>
    </source>
</evidence>
<evidence type="ECO:0000256" key="4">
    <source>
        <dbReference type="ARBA" id="ARBA00023136"/>
    </source>
</evidence>
<dbReference type="PANTHER" id="PTHR39344:SF1">
    <property type="entry name" value="UPF0182 PROTEIN SLL1060"/>
    <property type="match status" value="1"/>
</dbReference>
<keyword evidence="2 5" id="KW-0812">Transmembrane</keyword>
<dbReference type="RefSeq" id="WP_069968459.1">
    <property type="nucleotide sequence ID" value="NZ_CM124774.1"/>
</dbReference>
<dbReference type="GO" id="GO:0005576">
    <property type="term" value="C:extracellular region"/>
    <property type="evidence" value="ECO:0007669"/>
    <property type="project" value="TreeGrafter"/>
</dbReference>
<evidence type="ECO:0000256" key="2">
    <source>
        <dbReference type="ARBA" id="ARBA00022692"/>
    </source>
</evidence>
<evidence type="ECO:0000256" key="1">
    <source>
        <dbReference type="ARBA" id="ARBA00022475"/>
    </source>
</evidence>
<name>A0A1E5QGR8_9CYAN</name>
<dbReference type="GO" id="GO:0005886">
    <property type="term" value="C:plasma membrane"/>
    <property type="evidence" value="ECO:0007669"/>
    <property type="project" value="UniProtKB-SubCell"/>
</dbReference>
<dbReference type="AlphaFoldDB" id="A0A1E5QGR8"/>
<reference evidence="6" key="1">
    <citation type="submission" date="2016-09" db="EMBL/GenBank/DDBJ databases">
        <title>Draft genome of thermotolerant cyanobacterium Desertifilum sp. strain IPPAS B-1220.</title>
        <authorList>
            <person name="Sinetova M.A."/>
            <person name="Bolakhan K."/>
            <person name="Zayadan B.K."/>
            <person name="Mironov K.S."/>
            <person name="Ustinova V."/>
            <person name="Kupriyanova E.V."/>
            <person name="Sidorov R.A."/>
            <person name="Skrypnik A.N."/>
            <person name="Gogoleva N.E."/>
            <person name="Gogolev Y.V."/>
            <person name="Los D.A."/>
        </authorList>
    </citation>
    <scope>NUCLEOTIDE SEQUENCE [LARGE SCALE GENOMIC DNA]</scope>
    <source>
        <strain evidence="6">IPPAS B-1220</strain>
    </source>
</reference>
<feature type="transmembrane region" description="Helical" evidence="5">
    <location>
        <begin position="55"/>
        <end position="77"/>
    </location>
</feature>